<evidence type="ECO:0000256" key="3">
    <source>
        <dbReference type="ARBA" id="ARBA00022679"/>
    </source>
</evidence>
<feature type="domain" description="Protein kinase" evidence="9">
    <location>
        <begin position="228"/>
        <end position="506"/>
    </location>
</feature>
<evidence type="ECO:0000256" key="5">
    <source>
        <dbReference type="ARBA" id="ARBA00022777"/>
    </source>
</evidence>
<dbReference type="InterPro" id="IPR007822">
    <property type="entry name" value="LANC-like"/>
</dbReference>
<dbReference type="InterPro" id="IPR012341">
    <property type="entry name" value="6hp_glycosidase-like_sf"/>
</dbReference>
<dbReference type="Proteomes" id="UP001592528">
    <property type="component" value="Unassembled WGS sequence"/>
</dbReference>
<keyword evidence="5" id="KW-0418">Kinase</keyword>
<proteinExistence type="predicted"/>
<dbReference type="EMBL" id="JBHEZZ010000003">
    <property type="protein sequence ID" value="MFC1401219.1"/>
    <property type="molecule type" value="Genomic_DNA"/>
</dbReference>
<evidence type="ECO:0000256" key="1">
    <source>
        <dbReference type="ARBA" id="ARBA00012513"/>
    </source>
</evidence>
<comment type="caution">
    <text evidence="10">The sequence shown here is derived from an EMBL/GenBank/DDBJ whole genome shotgun (WGS) entry which is preliminary data.</text>
</comment>
<keyword evidence="6" id="KW-0067">ATP-binding</keyword>
<dbReference type="EC" id="2.7.11.1" evidence="1"/>
<sequence>MADPREALVYGTADPLYFETPGRLADEATCFALATGEVPTGWRRSVKGLWANLTPDHAPPVEQGWKIHLSATPHTADATLERAAALCTARGVPFKFLRSSQALLLMGNKNMPRGSSGKFVTVYPAGEAGLEQVLGELVAALDGLPGPYILSDLRIGRGPVHVRYGAFIALQCPDENGIPVPALRDPSGRLVPDVRAPVFHLPEWVPLPPVLEPHAAARREARDDSFPYLVREPLHFSNAGGIYRAEHSTTGQQVVLREARPFSGLDGARADAVERLHNEYRALMTLQGLDCVPRLYGMRTVWEHHFLIEEYIEGPTLLESVIGRMPLPGRDTSEAAFRAYAGWVATVTDSLAAALSAFHARGVCFRDVHPRNIIVRPDDSVVLVDFEYATDVDARDLARVGAAGFTAPAGATGVEADQYGLWATWLFMLTMLTEMIDLDPGKAALLEATARERFRLPATEGPRRPVISGSAAAPGATGAPEDLFDRMPFDWPAVRDQLVAGIHARATPERTDRLFPAHWSVFDTGGHTLAHGAAGVLLALHRAGAAVPTEYVDWLADSALRARPQQGYGLYDGLHGTAAVLDELGRHEEALDVLARARTVGDPLRAGLHGGQAGVALNLCHFAHRTGDATLLDEAVRTAERLDTLVRTGARDGLRLPATAGLLEGLSGAALLQLRLHRITGEQRYLTAARTALHWDLGHCVTLPDGTVWAKYGHRHLPYLDTGSAGIALVAREYLAHADDPALSAFTACAPAVCTSELVREPGLFGGRAGLIAVLGLLGDPDQDDRVLAPIRRLSWHAVRRQDGLVFPGAGLTRLSTDLATGSAGVLLALHTALEGKGRLDALLPVGTG</sequence>
<dbReference type="PROSITE" id="PS50011">
    <property type="entry name" value="PROTEIN_KINASE_DOM"/>
    <property type="match status" value="1"/>
</dbReference>
<dbReference type="SMART" id="SM00220">
    <property type="entry name" value="S_TKc"/>
    <property type="match status" value="1"/>
</dbReference>
<dbReference type="InterPro" id="IPR058053">
    <property type="entry name" value="RamC_C"/>
</dbReference>
<name>A0ABV6UIE1_9ACTN</name>
<dbReference type="Gene3D" id="1.10.510.10">
    <property type="entry name" value="Transferase(Phosphotransferase) domain 1"/>
    <property type="match status" value="1"/>
</dbReference>
<evidence type="ECO:0000256" key="8">
    <source>
        <dbReference type="ARBA" id="ARBA00048679"/>
    </source>
</evidence>
<keyword evidence="4" id="KW-0547">Nucleotide-binding</keyword>
<accession>A0ABV6UIE1</accession>
<organism evidence="10 11">
    <name type="scientific">Streptacidiphilus cavernicola</name>
    <dbReference type="NCBI Taxonomy" id="3342716"/>
    <lineage>
        <taxon>Bacteria</taxon>
        <taxon>Bacillati</taxon>
        <taxon>Actinomycetota</taxon>
        <taxon>Actinomycetes</taxon>
        <taxon>Kitasatosporales</taxon>
        <taxon>Streptomycetaceae</taxon>
        <taxon>Streptacidiphilus</taxon>
    </lineage>
</organism>
<evidence type="ECO:0000313" key="10">
    <source>
        <dbReference type="EMBL" id="MFC1401219.1"/>
    </source>
</evidence>
<comment type="catalytic activity">
    <reaction evidence="7">
        <text>L-threonyl-[protein] + ATP = O-phospho-L-threonyl-[protein] + ADP + H(+)</text>
        <dbReference type="Rhea" id="RHEA:46608"/>
        <dbReference type="Rhea" id="RHEA-COMP:11060"/>
        <dbReference type="Rhea" id="RHEA-COMP:11605"/>
        <dbReference type="ChEBI" id="CHEBI:15378"/>
        <dbReference type="ChEBI" id="CHEBI:30013"/>
        <dbReference type="ChEBI" id="CHEBI:30616"/>
        <dbReference type="ChEBI" id="CHEBI:61977"/>
        <dbReference type="ChEBI" id="CHEBI:456216"/>
        <dbReference type="EC" id="2.7.11.1"/>
    </reaction>
</comment>
<dbReference type="RefSeq" id="WP_030257078.1">
    <property type="nucleotide sequence ID" value="NZ_JBHEZZ010000003.1"/>
</dbReference>
<comment type="catalytic activity">
    <reaction evidence="8">
        <text>L-seryl-[protein] + ATP = O-phospho-L-seryl-[protein] + ADP + H(+)</text>
        <dbReference type="Rhea" id="RHEA:17989"/>
        <dbReference type="Rhea" id="RHEA-COMP:9863"/>
        <dbReference type="Rhea" id="RHEA-COMP:11604"/>
        <dbReference type="ChEBI" id="CHEBI:15378"/>
        <dbReference type="ChEBI" id="CHEBI:29999"/>
        <dbReference type="ChEBI" id="CHEBI:30616"/>
        <dbReference type="ChEBI" id="CHEBI:83421"/>
        <dbReference type="ChEBI" id="CHEBI:456216"/>
        <dbReference type="EC" id="2.7.11.1"/>
    </reaction>
</comment>
<dbReference type="CDD" id="cd04791">
    <property type="entry name" value="LanC_SerThrkinase"/>
    <property type="match status" value="1"/>
</dbReference>
<evidence type="ECO:0000256" key="6">
    <source>
        <dbReference type="ARBA" id="ARBA00022840"/>
    </source>
</evidence>
<protein>
    <recommendedName>
        <fullName evidence="1">non-specific serine/threonine protein kinase</fullName>
        <ecNumber evidence="1">2.7.11.1</ecNumber>
    </recommendedName>
</protein>
<evidence type="ECO:0000313" key="11">
    <source>
        <dbReference type="Proteomes" id="UP001592528"/>
    </source>
</evidence>
<keyword evidence="3" id="KW-0808">Transferase</keyword>
<dbReference type="SUPFAM" id="SSF56112">
    <property type="entry name" value="Protein kinase-like (PK-like)"/>
    <property type="match status" value="1"/>
</dbReference>
<evidence type="ECO:0000256" key="4">
    <source>
        <dbReference type="ARBA" id="ARBA00022741"/>
    </source>
</evidence>
<evidence type="ECO:0000259" key="9">
    <source>
        <dbReference type="PROSITE" id="PS50011"/>
    </source>
</evidence>
<reference evidence="10 11" key="1">
    <citation type="submission" date="2024-09" db="EMBL/GenBank/DDBJ databases">
        <authorList>
            <person name="Lee S.D."/>
        </authorList>
    </citation>
    <scope>NUCLEOTIDE SEQUENCE [LARGE SCALE GENOMIC DNA]</scope>
    <source>
        <strain evidence="10 11">N1-5</strain>
    </source>
</reference>
<dbReference type="PANTHER" id="PTHR24363:SF0">
    <property type="entry name" value="SERINE_THREONINE KINASE LIKE DOMAIN CONTAINING 1"/>
    <property type="match status" value="1"/>
</dbReference>
<dbReference type="Pfam" id="PF00069">
    <property type="entry name" value="Pkinase"/>
    <property type="match status" value="1"/>
</dbReference>
<dbReference type="Gene3D" id="1.50.10.10">
    <property type="match status" value="1"/>
</dbReference>
<dbReference type="InterPro" id="IPR011009">
    <property type="entry name" value="Kinase-like_dom_sf"/>
</dbReference>
<dbReference type="InterPro" id="IPR053524">
    <property type="entry name" value="Aerial_hyphae_peptide-synth"/>
</dbReference>
<dbReference type="NCBIfam" id="NF038151">
    <property type="entry name" value="lanthi_synth_III"/>
    <property type="match status" value="1"/>
</dbReference>
<dbReference type="SUPFAM" id="SSF158745">
    <property type="entry name" value="LanC-like"/>
    <property type="match status" value="1"/>
</dbReference>
<gene>
    <name evidence="10" type="primary">lanKC</name>
    <name evidence="10" type="ORF">ACEZDJ_07955</name>
</gene>
<dbReference type="InterPro" id="IPR057929">
    <property type="entry name" value="RamC_N"/>
</dbReference>
<keyword evidence="11" id="KW-1185">Reference proteome</keyword>
<dbReference type="Pfam" id="PF25816">
    <property type="entry name" value="RamC_N"/>
    <property type="match status" value="1"/>
</dbReference>
<dbReference type="PANTHER" id="PTHR24363">
    <property type="entry name" value="SERINE/THREONINE PROTEIN KINASE"/>
    <property type="match status" value="1"/>
</dbReference>
<keyword evidence="2" id="KW-0723">Serine/threonine-protein kinase</keyword>
<dbReference type="SMART" id="SM01260">
    <property type="entry name" value="LANC_like"/>
    <property type="match status" value="1"/>
</dbReference>
<dbReference type="InterPro" id="IPR000719">
    <property type="entry name" value="Prot_kinase_dom"/>
</dbReference>
<evidence type="ECO:0000256" key="2">
    <source>
        <dbReference type="ARBA" id="ARBA00022527"/>
    </source>
</evidence>
<evidence type="ECO:0000256" key="7">
    <source>
        <dbReference type="ARBA" id="ARBA00047899"/>
    </source>
</evidence>